<keyword evidence="3" id="KW-1185">Reference proteome</keyword>
<dbReference type="Gene3D" id="1.10.10.60">
    <property type="entry name" value="Homeodomain-like"/>
    <property type="match status" value="1"/>
</dbReference>
<organism evidence="2 3">
    <name type="scientific">Azospirillum rugosum</name>
    <dbReference type="NCBI Taxonomy" id="416170"/>
    <lineage>
        <taxon>Bacteria</taxon>
        <taxon>Pseudomonadati</taxon>
        <taxon>Pseudomonadota</taxon>
        <taxon>Alphaproteobacteria</taxon>
        <taxon>Rhodospirillales</taxon>
        <taxon>Azospirillaceae</taxon>
        <taxon>Azospirillum</taxon>
    </lineage>
</organism>
<dbReference type="EMBL" id="JAGINP010000016">
    <property type="protein sequence ID" value="MBP2294504.1"/>
    <property type="molecule type" value="Genomic_DNA"/>
</dbReference>
<evidence type="ECO:0000313" key="2">
    <source>
        <dbReference type="EMBL" id="MBP2294504.1"/>
    </source>
</evidence>
<feature type="region of interest" description="Disordered" evidence="1">
    <location>
        <begin position="196"/>
        <end position="229"/>
    </location>
</feature>
<feature type="compositionally biased region" description="Acidic residues" evidence="1">
    <location>
        <begin position="203"/>
        <end position="214"/>
    </location>
</feature>
<protein>
    <recommendedName>
        <fullName evidence="4">Homeodomain-like domain-containing protein</fullName>
    </recommendedName>
</protein>
<proteinExistence type="predicted"/>
<evidence type="ECO:0008006" key="4">
    <source>
        <dbReference type="Google" id="ProtNLM"/>
    </source>
</evidence>
<dbReference type="SUPFAM" id="SSF46689">
    <property type="entry name" value="Homeodomain-like"/>
    <property type="match status" value="1"/>
</dbReference>
<dbReference type="Proteomes" id="UP000781958">
    <property type="component" value="Unassembled WGS sequence"/>
</dbReference>
<comment type="caution">
    <text evidence="2">The sequence shown here is derived from an EMBL/GenBank/DDBJ whole genome shotgun (WGS) entry which is preliminary data.</text>
</comment>
<name>A0ABS4SPM8_9PROT</name>
<gene>
    <name evidence="2" type="ORF">J2851_004294</name>
</gene>
<dbReference type="RefSeq" id="WP_209768701.1">
    <property type="nucleotide sequence ID" value="NZ_JAGINP010000016.1"/>
</dbReference>
<evidence type="ECO:0000313" key="3">
    <source>
        <dbReference type="Proteomes" id="UP000781958"/>
    </source>
</evidence>
<dbReference type="InterPro" id="IPR009057">
    <property type="entry name" value="Homeodomain-like_sf"/>
</dbReference>
<reference evidence="2 3" key="1">
    <citation type="submission" date="2021-03" db="EMBL/GenBank/DDBJ databases">
        <title>Genomic Encyclopedia of Type Strains, Phase III (KMG-III): the genomes of soil and plant-associated and newly described type strains.</title>
        <authorList>
            <person name="Whitman W."/>
        </authorList>
    </citation>
    <scope>NUCLEOTIDE SEQUENCE [LARGE SCALE GENOMIC DNA]</scope>
    <source>
        <strain evidence="2 3">IMMIB AFH-6</strain>
    </source>
</reference>
<sequence length="229" mass="25786">MIRNDDPDEIAHRAAMEARAKDGFAGPVPTWKGWAKTPDYGHIHPLDEPPEPPGGQLVPGSRFSDEQWARAAYMIAAGCPFIQVARTMGCSRSTLWRAYTPSPDFRHRIAWEKRHHEREARQAIRSLHKMVAVQIETAVSRGDMKTVRWAADRLGMMDRYRLDDDDPMGMEKDFSPTAEQAAEMAALPEREHAHRRLPYGPDDWLDPDIADPDVMESGVAESGFAGRAL</sequence>
<evidence type="ECO:0000256" key="1">
    <source>
        <dbReference type="SAM" id="MobiDB-lite"/>
    </source>
</evidence>
<accession>A0ABS4SPM8</accession>